<proteinExistence type="predicted"/>
<protein>
    <submittedName>
        <fullName evidence="1">Uncharacterized protein</fullName>
    </submittedName>
</protein>
<organism evidence="1 2">
    <name type="scientific">Ditylenchus destructor</name>
    <dbReference type="NCBI Taxonomy" id="166010"/>
    <lineage>
        <taxon>Eukaryota</taxon>
        <taxon>Metazoa</taxon>
        <taxon>Ecdysozoa</taxon>
        <taxon>Nematoda</taxon>
        <taxon>Chromadorea</taxon>
        <taxon>Rhabditida</taxon>
        <taxon>Tylenchina</taxon>
        <taxon>Tylenchomorpha</taxon>
        <taxon>Sphaerularioidea</taxon>
        <taxon>Anguinidae</taxon>
        <taxon>Anguininae</taxon>
        <taxon>Ditylenchus</taxon>
    </lineage>
</organism>
<comment type="caution">
    <text evidence="1">The sequence shown here is derived from an EMBL/GenBank/DDBJ whole genome shotgun (WGS) entry which is preliminary data.</text>
</comment>
<sequence length="135" mass="15618">MQLSAISRMHSSVYLFAAALLIFSSLTTNFIAMAEQAVYIPEQQPVDASQMKTTDDGIQILEEKRIPHPAWRKNARINHIQHAVFPEFSPGRSYSRFAGDYASRPLFMRYIRRWPNARAFLRNSRDVNQQDTDLD</sequence>
<dbReference type="EMBL" id="JAKKPZ010000058">
    <property type="protein sequence ID" value="KAI1705236.1"/>
    <property type="molecule type" value="Genomic_DNA"/>
</dbReference>
<reference evidence="1" key="1">
    <citation type="submission" date="2022-01" db="EMBL/GenBank/DDBJ databases">
        <title>Genome Sequence Resource for Two Populations of Ditylenchus destructor, the Migratory Endoparasitic Phytonematode.</title>
        <authorList>
            <person name="Zhang H."/>
            <person name="Lin R."/>
            <person name="Xie B."/>
        </authorList>
    </citation>
    <scope>NUCLEOTIDE SEQUENCE</scope>
    <source>
        <strain evidence="1">BazhouSP</strain>
    </source>
</reference>
<gene>
    <name evidence="1" type="ORF">DdX_13704</name>
</gene>
<dbReference type="AlphaFoldDB" id="A0AAD4MTX7"/>
<dbReference type="Proteomes" id="UP001201812">
    <property type="component" value="Unassembled WGS sequence"/>
</dbReference>
<evidence type="ECO:0000313" key="2">
    <source>
        <dbReference type="Proteomes" id="UP001201812"/>
    </source>
</evidence>
<evidence type="ECO:0000313" key="1">
    <source>
        <dbReference type="EMBL" id="KAI1705236.1"/>
    </source>
</evidence>
<keyword evidence="2" id="KW-1185">Reference proteome</keyword>
<name>A0AAD4MTX7_9BILA</name>
<accession>A0AAD4MTX7</accession>